<dbReference type="GO" id="GO:0005786">
    <property type="term" value="C:signal recognition particle, endoplasmic reticulum targeting"/>
    <property type="evidence" value="ECO:0007669"/>
    <property type="project" value="UniProtKB-KW"/>
</dbReference>
<evidence type="ECO:0000313" key="15">
    <source>
        <dbReference type="Proteomes" id="UP000822688"/>
    </source>
</evidence>
<keyword evidence="8 12" id="KW-0733">Signal recognition particle</keyword>
<feature type="compositionally biased region" description="Polar residues" evidence="13">
    <location>
        <begin position="9"/>
        <end position="20"/>
    </location>
</feature>
<dbReference type="PANTHER" id="PTHR12860:SF0">
    <property type="entry name" value="SIGNAL RECOGNITION PARTICLE SUBUNIT SRP68"/>
    <property type="match status" value="1"/>
</dbReference>
<dbReference type="Pfam" id="PF16969">
    <property type="entry name" value="SRP68"/>
    <property type="match status" value="1"/>
</dbReference>
<evidence type="ECO:0000256" key="11">
    <source>
        <dbReference type="ARBA" id="ARBA00029498"/>
    </source>
</evidence>
<evidence type="ECO:0000256" key="10">
    <source>
        <dbReference type="ARBA" id="ARBA00023274"/>
    </source>
</evidence>
<keyword evidence="6" id="KW-0256">Endoplasmic reticulum</keyword>
<evidence type="ECO:0000256" key="3">
    <source>
        <dbReference type="ARBA" id="ARBA00004604"/>
    </source>
</evidence>
<dbReference type="InterPro" id="IPR038253">
    <property type="entry name" value="SRP68_N_sf"/>
</dbReference>
<comment type="caution">
    <text evidence="14">The sequence shown here is derived from an EMBL/GenBank/DDBJ whole genome shotgun (WGS) entry which is preliminary data.</text>
</comment>
<keyword evidence="5 12" id="KW-0963">Cytoplasm</keyword>
<dbReference type="CDD" id="cd15481">
    <property type="entry name" value="SRP68-RBD"/>
    <property type="match status" value="1"/>
</dbReference>
<feature type="region of interest" description="Disordered" evidence="13">
    <location>
        <begin position="1"/>
        <end position="20"/>
    </location>
</feature>
<dbReference type="GO" id="GO:0005730">
    <property type="term" value="C:nucleolus"/>
    <property type="evidence" value="ECO:0007669"/>
    <property type="project" value="UniProtKB-SubCell"/>
</dbReference>
<dbReference type="GO" id="GO:0005829">
    <property type="term" value="C:cytosol"/>
    <property type="evidence" value="ECO:0007669"/>
    <property type="project" value="UniProtKB-ARBA"/>
</dbReference>
<dbReference type="PIRSF" id="PIRSF038995">
    <property type="entry name" value="SRP68"/>
    <property type="match status" value="1"/>
</dbReference>
<protein>
    <recommendedName>
        <fullName evidence="11 12">Signal recognition particle subunit SRP68</fullName>
        <shortName evidence="12">SRP68</shortName>
    </recommendedName>
</protein>
<accession>A0A8T0GKA7</accession>
<keyword evidence="9" id="KW-0539">Nucleus</keyword>
<evidence type="ECO:0000256" key="4">
    <source>
        <dbReference type="ARBA" id="ARBA00009352"/>
    </source>
</evidence>
<keyword evidence="7 12" id="KW-0694">RNA-binding</keyword>
<dbReference type="AlphaFoldDB" id="A0A8T0GKA7"/>
<comment type="similarity">
    <text evidence="4 12">Belongs to the SRP68 family.</text>
</comment>
<keyword evidence="15" id="KW-1185">Reference proteome</keyword>
<dbReference type="GO" id="GO:0005783">
    <property type="term" value="C:endoplasmic reticulum"/>
    <property type="evidence" value="ECO:0007669"/>
    <property type="project" value="UniProtKB-SubCell"/>
</dbReference>
<keyword evidence="10 12" id="KW-0687">Ribonucleoprotein</keyword>
<evidence type="ECO:0000256" key="1">
    <source>
        <dbReference type="ARBA" id="ARBA00004240"/>
    </source>
</evidence>
<evidence type="ECO:0000256" key="2">
    <source>
        <dbReference type="ARBA" id="ARBA00004496"/>
    </source>
</evidence>
<evidence type="ECO:0000256" key="6">
    <source>
        <dbReference type="ARBA" id="ARBA00022824"/>
    </source>
</evidence>
<dbReference type="Proteomes" id="UP000822688">
    <property type="component" value="Chromosome 10"/>
</dbReference>
<comment type="subcellular location">
    <subcellularLocation>
        <location evidence="2 12">Cytoplasm</location>
    </subcellularLocation>
    <subcellularLocation>
        <location evidence="1">Endoplasmic reticulum</location>
    </subcellularLocation>
    <subcellularLocation>
        <location evidence="3">Nucleus</location>
        <location evidence="3">Nucleolus</location>
    </subcellularLocation>
</comment>
<gene>
    <name evidence="14" type="ORF">KC19_10G104900</name>
</gene>
<evidence type="ECO:0000256" key="7">
    <source>
        <dbReference type="ARBA" id="ARBA00022884"/>
    </source>
</evidence>
<reference evidence="14" key="1">
    <citation type="submission" date="2020-06" db="EMBL/GenBank/DDBJ databases">
        <title>WGS assembly of Ceratodon purpureus strain R40.</title>
        <authorList>
            <person name="Carey S.B."/>
            <person name="Jenkins J."/>
            <person name="Shu S."/>
            <person name="Lovell J.T."/>
            <person name="Sreedasyam A."/>
            <person name="Maumus F."/>
            <person name="Tiley G.P."/>
            <person name="Fernandez-Pozo N."/>
            <person name="Barry K."/>
            <person name="Chen C."/>
            <person name="Wang M."/>
            <person name="Lipzen A."/>
            <person name="Daum C."/>
            <person name="Saski C.A."/>
            <person name="Payton A.C."/>
            <person name="Mcbreen J.C."/>
            <person name="Conrad R.E."/>
            <person name="Kollar L.M."/>
            <person name="Olsson S."/>
            <person name="Huttunen S."/>
            <person name="Landis J.B."/>
            <person name="Wickett N.J."/>
            <person name="Johnson M.G."/>
            <person name="Rensing S.A."/>
            <person name="Grimwood J."/>
            <person name="Schmutz J."/>
            <person name="Mcdaniel S.F."/>
        </authorList>
    </citation>
    <scope>NUCLEOTIDE SEQUENCE</scope>
    <source>
        <strain evidence="14">R40</strain>
    </source>
</reference>
<dbReference type="InterPro" id="IPR034652">
    <property type="entry name" value="SRP68-RBD"/>
</dbReference>
<organism evidence="14 15">
    <name type="scientific">Ceratodon purpureus</name>
    <name type="common">Fire moss</name>
    <name type="synonym">Dicranum purpureum</name>
    <dbReference type="NCBI Taxonomy" id="3225"/>
    <lineage>
        <taxon>Eukaryota</taxon>
        <taxon>Viridiplantae</taxon>
        <taxon>Streptophyta</taxon>
        <taxon>Embryophyta</taxon>
        <taxon>Bryophyta</taxon>
        <taxon>Bryophytina</taxon>
        <taxon>Bryopsida</taxon>
        <taxon>Dicranidae</taxon>
        <taxon>Pseudoditrichales</taxon>
        <taxon>Ditrichaceae</taxon>
        <taxon>Ceratodon</taxon>
    </lineage>
</organism>
<proteinExistence type="inferred from homology"/>
<dbReference type="GO" id="GO:0030942">
    <property type="term" value="F:endoplasmic reticulum signal peptide binding"/>
    <property type="evidence" value="ECO:0007669"/>
    <property type="project" value="InterPro"/>
</dbReference>
<name>A0A8T0GKA7_CERPU</name>
<dbReference type="EMBL" id="CM026431">
    <property type="protein sequence ID" value="KAG0559440.1"/>
    <property type="molecule type" value="Genomic_DNA"/>
</dbReference>
<evidence type="ECO:0000256" key="8">
    <source>
        <dbReference type="ARBA" id="ARBA00023135"/>
    </source>
</evidence>
<evidence type="ECO:0000256" key="12">
    <source>
        <dbReference type="PIRNR" id="PIRNR038995"/>
    </source>
</evidence>
<evidence type="ECO:0000313" key="14">
    <source>
        <dbReference type="EMBL" id="KAG0559440.1"/>
    </source>
</evidence>
<dbReference type="OrthoDB" id="10255118at2759"/>
<dbReference type="PANTHER" id="PTHR12860">
    <property type="entry name" value="SIGNAL RECOGNITION PARTICLE 68 KDA PROTEIN"/>
    <property type="match status" value="1"/>
</dbReference>
<dbReference type="GO" id="GO:0005047">
    <property type="term" value="F:signal recognition particle binding"/>
    <property type="evidence" value="ECO:0007669"/>
    <property type="project" value="InterPro"/>
</dbReference>
<evidence type="ECO:0000256" key="9">
    <source>
        <dbReference type="ARBA" id="ARBA00023242"/>
    </source>
</evidence>
<dbReference type="Gene3D" id="1.10.3450.40">
    <property type="entry name" value="Signal recognition particle, SRP68 subunit, RNA-binding domain"/>
    <property type="match status" value="1"/>
</dbReference>
<evidence type="ECO:0000256" key="5">
    <source>
        <dbReference type="ARBA" id="ARBA00022490"/>
    </source>
</evidence>
<evidence type="ECO:0000256" key="13">
    <source>
        <dbReference type="SAM" id="MobiDB-lite"/>
    </source>
</evidence>
<sequence>MDTPMSDVTLDSSTPDASMTDATLPSIPVLQLIKSAQAQHGLRNGDYQRYRRYCTARLARLYKSLNFTHGKGKYVKKPITEATVTNVRYLHIVLYLAERAWSYATELKQANGGSSRKRMHLIRRLAKAARWGDLFSQLCTSKADPRTALEAAAYAAYMRGSLLLEREDDWDKALRNFKNARSVYEELGKYGDVENQVLCRQRVEELDPSIRYCKHRMGDVIQGSDLLDLSNQDGPGLDLLQSKLQVVIEEARLKQAVTVTELEWLGTKLPVNNEKTRMCILKGQEMEKDAKELSSDLLTTEKVLATYDKIFIAYQDAKRHIRDDLERAVSTEDVKVELTLLDKAVSSILLQRTIERNLVLVSTAKARLTRQQQGLREERGEKPAKPEDLVRLYDILIQNVSDLIDLTTSAREQKASEVTFAKELEVKREAFQAGRCFYLAQSYSVASKYPEAYVLFKRSEQRADAAAKKLSFDKDLRKEVEQLRERSRGEASLVHARAVADDSKAHESLQKGVAGMKLKEQSQASKEETRFLVDNLETYEAFIGATGSKEPARIAQIPPPFQSVPCRPIVLDTALSSLEFPSLQGRLKKKIEKKSSSFFGLWNRKS</sequence>
<comment type="function">
    <text evidence="12">Component of the signal recognition particle (SRP) complex, a ribonucleoprotein complex that mediates the cotranslational targeting of secretory and membrane proteins to the endoplasmic reticulum (ER). The SRP complex interacts with the signal sequence in nascent secretory and membrane proteins and directs them to the membrane of the ER.</text>
</comment>
<dbReference type="GO" id="GO:0008312">
    <property type="term" value="F:7S RNA binding"/>
    <property type="evidence" value="ECO:0007669"/>
    <property type="project" value="InterPro"/>
</dbReference>
<dbReference type="FunFam" id="1.10.3450.40:FF:000001">
    <property type="entry name" value="Signal recognition particle subunit SRP68"/>
    <property type="match status" value="1"/>
</dbReference>
<dbReference type="InterPro" id="IPR026258">
    <property type="entry name" value="SRP68"/>
</dbReference>
<dbReference type="GO" id="GO:0006614">
    <property type="term" value="P:SRP-dependent cotranslational protein targeting to membrane"/>
    <property type="evidence" value="ECO:0007669"/>
    <property type="project" value="InterPro"/>
</dbReference>